<dbReference type="EMBL" id="AHNP02000013">
    <property type="protein sequence ID" value="EPG56582.1"/>
    <property type="molecule type" value="Genomic_DNA"/>
</dbReference>
<comment type="caution">
    <text evidence="1">The sequence shown here is derived from an EMBL/GenBank/DDBJ whole genome shotgun (WGS) entry which is preliminary data.</text>
</comment>
<reference evidence="1 2" key="1">
    <citation type="submission" date="2013-04" db="EMBL/GenBank/DDBJ databases">
        <authorList>
            <person name="Harkins D.M."/>
            <person name="Durkin A.S."/>
            <person name="Brinkac L.M."/>
            <person name="Haft D.H."/>
            <person name="Selengut J.D."/>
            <person name="Sanka R."/>
            <person name="DePew J."/>
            <person name="Purushe J."/>
            <person name="Chanthongthip A."/>
            <person name="Lattana O."/>
            <person name="Phetsouvanh R."/>
            <person name="Newton P.N."/>
            <person name="Vinetz J.M."/>
            <person name="Sutton G.G."/>
            <person name="Nierman W.C."/>
            <person name="Fouts D.E."/>
        </authorList>
    </citation>
    <scope>NUCLEOTIDE SEQUENCE [LARGE SCALE GENOMIC DNA]</scope>
    <source>
        <strain evidence="1 2">UI 09931</strain>
    </source>
</reference>
<dbReference type="AlphaFoldDB" id="A0AAV3J816"/>
<proteinExistence type="predicted"/>
<sequence length="72" mass="8810">MRSLVKQARRNLLNRHPRFFVSNPEELFEILRLPEKKMEEIRQRNREFVQSDRGTAERLFEEIRGLQEKILS</sequence>
<evidence type="ECO:0000313" key="2">
    <source>
        <dbReference type="Proteomes" id="UP000014570"/>
    </source>
</evidence>
<protein>
    <submittedName>
        <fullName evidence="1">Uncharacterized protein</fullName>
    </submittedName>
</protein>
<dbReference type="Proteomes" id="UP000014570">
    <property type="component" value="Unassembled WGS sequence"/>
</dbReference>
<name>A0AAV3J816_LEPBO</name>
<organism evidence="1 2">
    <name type="scientific">Leptospira borgpetersenii serovar Javanica str. UI 09931</name>
    <dbReference type="NCBI Taxonomy" id="1049767"/>
    <lineage>
        <taxon>Bacteria</taxon>
        <taxon>Pseudomonadati</taxon>
        <taxon>Spirochaetota</taxon>
        <taxon>Spirochaetia</taxon>
        <taxon>Leptospirales</taxon>
        <taxon>Leptospiraceae</taxon>
        <taxon>Leptospira</taxon>
    </lineage>
</organism>
<accession>A0AAV3J816</accession>
<evidence type="ECO:0000313" key="1">
    <source>
        <dbReference type="EMBL" id="EPG56582.1"/>
    </source>
</evidence>
<gene>
    <name evidence="1" type="ORF">LEP1GSC103_1141</name>
</gene>